<feature type="chain" id="PRO_5046016903" description="Lipoprotein" evidence="2">
    <location>
        <begin position="28"/>
        <end position="64"/>
    </location>
</feature>
<dbReference type="EMBL" id="CP109106">
    <property type="protein sequence ID" value="WSB70671.1"/>
    <property type="molecule type" value="Genomic_DNA"/>
</dbReference>
<evidence type="ECO:0000313" key="4">
    <source>
        <dbReference type="Proteomes" id="UP001344251"/>
    </source>
</evidence>
<name>A0ABZ1FKJ8_9ACTN</name>
<dbReference type="GeneID" id="97315982"/>
<dbReference type="RefSeq" id="WP_326620194.1">
    <property type="nucleotide sequence ID" value="NZ_CP108347.1"/>
</dbReference>
<accession>A0ABZ1FKJ8</accession>
<feature type="signal peptide" evidence="2">
    <location>
        <begin position="1"/>
        <end position="27"/>
    </location>
</feature>
<organism evidence="3 4">
    <name type="scientific">Streptomyces decoyicus</name>
    <dbReference type="NCBI Taxonomy" id="249567"/>
    <lineage>
        <taxon>Bacteria</taxon>
        <taxon>Bacillati</taxon>
        <taxon>Actinomycetota</taxon>
        <taxon>Actinomycetes</taxon>
        <taxon>Kitasatosporales</taxon>
        <taxon>Streptomycetaceae</taxon>
        <taxon>Streptomyces</taxon>
    </lineage>
</organism>
<protein>
    <recommendedName>
        <fullName evidence="5">Lipoprotein</fullName>
    </recommendedName>
</protein>
<evidence type="ECO:0000256" key="1">
    <source>
        <dbReference type="SAM" id="MobiDB-lite"/>
    </source>
</evidence>
<evidence type="ECO:0000256" key="2">
    <source>
        <dbReference type="SAM" id="SignalP"/>
    </source>
</evidence>
<dbReference type="Proteomes" id="UP001344251">
    <property type="component" value="Chromosome"/>
</dbReference>
<reference evidence="3 4" key="1">
    <citation type="submission" date="2022-10" db="EMBL/GenBank/DDBJ databases">
        <title>The complete genomes of actinobacterial strains from the NBC collection.</title>
        <authorList>
            <person name="Joergensen T.S."/>
            <person name="Alvarez Arevalo M."/>
            <person name="Sterndorff E.B."/>
            <person name="Faurdal D."/>
            <person name="Vuksanovic O."/>
            <person name="Mourched A.-S."/>
            <person name="Charusanti P."/>
            <person name="Shaw S."/>
            <person name="Blin K."/>
            <person name="Weber T."/>
        </authorList>
    </citation>
    <scope>NUCLEOTIDE SEQUENCE [LARGE SCALE GENOMIC DNA]</scope>
    <source>
        <strain evidence="3 4">NBC 01774</strain>
    </source>
</reference>
<keyword evidence="4" id="KW-1185">Reference proteome</keyword>
<evidence type="ECO:0000313" key="3">
    <source>
        <dbReference type="EMBL" id="WSB70671.1"/>
    </source>
</evidence>
<proteinExistence type="predicted"/>
<evidence type="ECO:0008006" key="5">
    <source>
        <dbReference type="Google" id="ProtNLM"/>
    </source>
</evidence>
<feature type="region of interest" description="Disordered" evidence="1">
    <location>
        <begin position="23"/>
        <end position="64"/>
    </location>
</feature>
<keyword evidence="2" id="KW-0732">Signal</keyword>
<sequence length="64" mass="6524">MTSTKKILVVGALALSAFGGATAPALADSHTPAPPHSVVVPDNHMPVIPSDNHRPLAPLDSHTP</sequence>
<gene>
    <name evidence="3" type="ORF">OG863_23470</name>
</gene>